<dbReference type="InterPro" id="IPR036821">
    <property type="entry name" value="Peptide_deformylase_sf"/>
</dbReference>
<comment type="similarity">
    <text evidence="1 2">Belongs to the polypeptide deformylase family.</text>
</comment>
<evidence type="ECO:0000259" key="4">
    <source>
        <dbReference type="PROSITE" id="PS50943"/>
    </source>
</evidence>
<dbReference type="Pfam" id="PF13560">
    <property type="entry name" value="HTH_31"/>
    <property type="match status" value="1"/>
</dbReference>
<dbReference type="AlphaFoldDB" id="A0A1H9W3I2"/>
<dbReference type="GO" id="GO:0042586">
    <property type="term" value="F:peptide deformylase activity"/>
    <property type="evidence" value="ECO:0007669"/>
    <property type="project" value="UniProtKB-UniRule"/>
</dbReference>
<dbReference type="EMBL" id="FOFR01000030">
    <property type="protein sequence ID" value="SES28455.1"/>
    <property type="molecule type" value="Genomic_DNA"/>
</dbReference>
<dbReference type="Gene3D" id="3.90.45.10">
    <property type="entry name" value="Peptide deformylase"/>
    <property type="match status" value="1"/>
</dbReference>
<dbReference type="GO" id="GO:0003677">
    <property type="term" value="F:DNA binding"/>
    <property type="evidence" value="ECO:0007669"/>
    <property type="project" value="InterPro"/>
</dbReference>
<feature type="domain" description="HTH cro/C1-type" evidence="4">
    <location>
        <begin position="46"/>
        <end position="82"/>
    </location>
</feature>
<dbReference type="PRINTS" id="PR01576">
    <property type="entry name" value="PDEFORMYLASE"/>
</dbReference>
<gene>
    <name evidence="2" type="primary">def</name>
    <name evidence="5" type="ORF">SAMN05216188_13053</name>
</gene>
<comment type="cofactor">
    <cofactor evidence="2">
        <name>Fe(2+)</name>
        <dbReference type="ChEBI" id="CHEBI:29033"/>
    </cofactor>
    <text evidence="2">Binds 1 Fe(2+) ion.</text>
</comment>
<keyword evidence="2" id="KW-0479">Metal-binding</keyword>
<dbReference type="RefSeq" id="WP_089960982.1">
    <property type="nucleotide sequence ID" value="NZ_FOFR01000030.1"/>
</dbReference>
<proteinExistence type="inferred from homology"/>
<feature type="region of interest" description="Disordered" evidence="3">
    <location>
        <begin position="1"/>
        <end position="36"/>
    </location>
</feature>
<dbReference type="SUPFAM" id="SSF56420">
    <property type="entry name" value="Peptide deformylase"/>
    <property type="match status" value="1"/>
</dbReference>
<keyword evidence="2" id="KW-0648">Protein biosynthesis</keyword>
<feature type="binding site" evidence="2">
    <location>
        <position position="448"/>
    </location>
    <ligand>
        <name>Fe cation</name>
        <dbReference type="ChEBI" id="CHEBI:24875"/>
    </ligand>
</feature>
<dbReference type="InterPro" id="IPR010982">
    <property type="entry name" value="Lambda_DNA-bd_dom_sf"/>
</dbReference>
<evidence type="ECO:0000256" key="2">
    <source>
        <dbReference type="HAMAP-Rule" id="MF_00163"/>
    </source>
</evidence>
<protein>
    <recommendedName>
        <fullName evidence="2">Peptide deformylase</fullName>
        <shortName evidence="2">PDF</shortName>
        <ecNumber evidence="2">3.5.1.88</ecNumber>
    </recommendedName>
    <alternativeName>
        <fullName evidence="2">Polypeptide deformylase</fullName>
    </alternativeName>
</protein>
<sequence>MTTGTTGPGTPAEQPAVTAAGTTPATADADSNGDSDGGVNVFAAELERWRDVRGLSRAALAKAMEYHPSYVSKVLSGAERPSEAFAAHAEAALRAGGALHAAFRDFEAHRPARTRPPAPPLVDQQSGTGGLLVDHDDATLRYDDGVYRLTQRRRLVNHGSEPISRYLIRISVDRYPGDPERSNQLYSENPLTWDEINLHAWHGRGRPNPMDWTAHHDRDAFKEVWLLFAGEHGHFPLYPGEACWIEYEYTVSEAHWGNWFQRAVRLPTRTLSVCLDFPADLATSVWGLHTSMTAQAMPFATAITRTDTGERHTFSWSCEDPPLHARYRLEWHFRSRTTSRGPAASPRDVMAALGIVQDSDPALRRIARRFDLPAEAEDARRVVSELHSAAERVAQAHTFGKGMGIAAPQIGIDRAAAIVRTPDGETITLFNPTIIESAGEVDEQYEGCLSFFDVRGQVPCTHVIHVEHTTIDGDTKITVFHRGVARLVRHEVDHLHGLLYTDRMRDGVDPIPVEQYRGTGTTWKY</sequence>
<keyword evidence="6" id="KW-1185">Reference proteome</keyword>
<feature type="region of interest" description="Disordered" evidence="3">
    <location>
        <begin position="110"/>
        <end position="130"/>
    </location>
</feature>
<dbReference type="PROSITE" id="PS50943">
    <property type="entry name" value="HTH_CROC1"/>
    <property type="match status" value="1"/>
</dbReference>
<accession>A0A1H9W3I2</accession>
<name>A0A1H9W3I2_9PSEU</name>
<comment type="catalytic activity">
    <reaction evidence="2">
        <text>N-terminal N-formyl-L-methionyl-[peptide] + H2O = N-terminal L-methionyl-[peptide] + formate</text>
        <dbReference type="Rhea" id="RHEA:24420"/>
        <dbReference type="Rhea" id="RHEA-COMP:10639"/>
        <dbReference type="Rhea" id="RHEA-COMP:10640"/>
        <dbReference type="ChEBI" id="CHEBI:15377"/>
        <dbReference type="ChEBI" id="CHEBI:15740"/>
        <dbReference type="ChEBI" id="CHEBI:49298"/>
        <dbReference type="ChEBI" id="CHEBI:64731"/>
        <dbReference type="EC" id="3.5.1.88"/>
    </reaction>
</comment>
<evidence type="ECO:0000256" key="3">
    <source>
        <dbReference type="SAM" id="MobiDB-lite"/>
    </source>
</evidence>
<comment type="function">
    <text evidence="2">Removes the formyl group from the N-terminal Met of newly synthesized proteins. Requires at least a dipeptide for an efficient rate of reaction. N-terminal L-methionine is a prerequisite for activity but the enzyme has broad specificity at other positions.</text>
</comment>
<feature type="active site" evidence="2">
    <location>
        <position position="491"/>
    </location>
</feature>
<dbReference type="HAMAP" id="MF_00163">
    <property type="entry name" value="Pep_deformylase"/>
    <property type="match status" value="1"/>
</dbReference>
<dbReference type="CDD" id="cd00093">
    <property type="entry name" value="HTH_XRE"/>
    <property type="match status" value="1"/>
</dbReference>
<evidence type="ECO:0000313" key="6">
    <source>
        <dbReference type="Proteomes" id="UP000199352"/>
    </source>
</evidence>
<dbReference type="STRING" id="402600.SAMN05216188_13053"/>
<keyword evidence="2" id="KW-0378">Hydrolase</keyword>
<feature type="binding site" evidence="2">
    <location>
        <position position="490"/>
    </location>
    <ligand>
        <name>Fe cation</name>
        <dbReference type="ChEBI" id="CHEBI:24875"/>
    </ligand>
</feature>
<dbReference type="OrthoDB" id="3203858at2"/>
<reference evidence="6" key="1">
    <citation type="submission" date="2016-10" db="EMBL/GenBank/DDBJ databases">
        <authorList>
            <person name="Varghese N."/>
            <person name="Submissions S."/>
        </authorList>
    </citation>
    <scope>NUCLEOTIDE SEQUENCE [LARGE SCALE GENOMIC DNA]</scope>
    <source>
        <strain evidence="6">CGMCC 4.3525</strain>
    </source>
</reference>
<evidence type="ECO:0000313" key="5">
    <source>
        <dbReference type="EMBL" id="SES28455.1"/>
    </source>
</evidence>
<dbReference type="EC" id="3.5.1.88" evidence="2"/>
<organism evidence="5 6">
    <name type="scientific">Lentzea xinjiangensis</name>
    <dbReference type="NCBI Taxonomy" id="402600"/>
    <lineage>
        <taxon>Bacteria</taxon>
        <taxon>Bacillati</taxon>
        <taxon>Actinomycetota</taxon>
        <taxon>Actinomycetes</taxon>
        <taxon>Pseudonocardiales</taxon>
        <taxon>Pseudonocardiaceae</taxon>
        <taxon>Lentzea</taxon>
    </lineage>
</organism>
<dbReference type="GO" id="GO:0006412">
    <property type="term" value="P:translation"/>
    <property type="evidence" value="ECO:0007669"/>
    <property type="project" value="UniProtKB-UniRule"/>
</dbReference>
<dbReference type="Pfam" id="PF01327">
    <property type="entry name" value="Pep_deformylase"/>
    <property type="match status" value="1"/>
</dbReference>
<dbReference type="PANTHER" id="PTHR10458:SF22">
    <property type="entry name" value="PEPTIDE DEFORMYLASE"/>
    <property type="match status" value="1"/>
</dbReference>
<dbReference type="SUPFAM" id="SSF47413">
    <property type="entry name" value="lambda repressor-like DNA-binding domains"/>
    <property type="match status" value="1"/>
</dbReference>
<feature type="binding site" evidence="2">
    <location>
        <position position="494"/>
    </location>
    <ligand>
        <name>Fe cation</name>
        <dbReference type="ChEBI" id="CHEBI:24875"/>
    </ligand>
</feature>
<evidence type="ECO:0000256" key="1">
    <source>
        <dbReference type="ARBA" id="ARBA00010759"/>
    </source>
</evidence>
<dbReference type="InterPro" id="IPR001387">
    <property type="entry name" value="Cro/C1-type_HTH"/>
</dbReference>
<dbReference type="PANTHER" id="PTHR10458">
    <property type="entry name" value="PEPTIDE DEFORMYLASE"/>
    <property type="match status" value="1"/>
</dbReference>
<dbReference type="Proteomes" id="UP000199352">
    <property type="component" value="Unassembled WGS sequence"/>
</dbReference>
<keyword evidence="2" id="KW-0408">Iron</keyword>
<dbReference type="GO" id="GO:0046872">
    <property type="term" value="F:metal ion binding"/>
    <property type="evidence" value="ECO:0007669"/>
    <property type="project" value="UniProtKB-KW"/>
</dbReference>
<dbReference type="InterPro" id="IPR023635">
    <property type="entry name" value="Peptide_deformylase"/>
</dbReference>